<name>A0AA90T8V6_9HELI</name>
<reference evidence="12" key="2">
    <citation type="submission" date="2023-07" db="EMBL/GenBank/DDBJ databases">
        <authorList>
            <person name="Aydin F."/>
            <person name="Tarhane S."/>
            <person name="Saticioglu I.B."/>
            <person name="Karakaya E."/>
            <person name="Abay S."/>
            <person name="Guran O."/>
            <person name="Bozkurt E."/>
            <person name="Uzum N."/>
            <person name="Olgun K."/>
            <person name="Jablonski D."/>
        </authorList>
    </citation>
    <scope>NUCLEOTIDE SEQUENCE</scope>
    <source>
        <strain evidence="12">Faydin-H75</strain>
    </source>
</reference>
<dbReference type="InterPro" id="IPR033175">
    <property type="entry name" value="PSD-A"/>
</dbReference>
<evidence type="ECO:0000256" key="5">
    <source>
        <dbReference type="ARBA" id="ARBA00023136"/>
    </source>
</evidence>
<evidence type="ECO:0000256" key="1">
    <source>
        <dbReference type="ARBA" id="ARBA00022475"/>
    </source>
</evidence>
<dbReference type="Pfam" id="PF02666">
    <property type="entry name" value="PS_Dcarbxylase"/>
    <property type="match status" value="1"/>
</dbReference>
<evidence type="ECO:0000256" key="11">
    <source>
        <dbReference type="SAM" id="Phobius"/>
    </source>
</evidence>
<evidence type="ECO:0000256" key="7">
    <source>
        <dbReference type="ARBA" id="ARBA00023209"/>
    </source>
</evidence>
<dbReference type="PANTHER" id="PTHR35809">
    <property type="entry name" value="ARCHAETIDYLSERINE DECARBOXYLASE PROENZYME-RELATED"/>
    <property type="match status" value="1"/>
</dbReference>
<evidence type="ECO:0000256" key="10">
    <source>
        <dbReference type="ARBA" id="ARBA00023317"/>
    </source>
</evidence>
<evidence type="ECO:0000313" key="13">
    <source>
        <dbReference type="EMBL" id="MDP2538192.1"/>
    </source>
</evidence>
<dbReference type="AlphaFoldDB" id="A0AA90T8V6"/>
<dbReference type="RefSeq" id="WP_305516170.1">
    <property type="nucleotide sequence ID" value="NZ_JAUPEV010000001.1"/>
</dbReference>
<keyword evidence="11" id="KW-0812">Transmembrane</keyword>
<protein>
    <recommendedName>
        <fullName evidence="16">Phosphatidylserine decarboxylase</fullName>
    </recommendedName>
</protein>
<comment type="caution">
    <text evidence="13">The sequence shown here is derived from an EMBL/GenBank/DDBJ whole genome shotgun (WGS) entry which is preliminary data.</text>
</comment>
<dbReference type="PANTHER" id="PTHR35809:SF1">
    <property type="entry name" value="ARCHAETIDYLSERINE DECARBOXYLASE PROENZYME-RELATED"/>
    <property type="match status" value="1"/>
</dbReference>
<organism evidence="13 14">
    <name type="scientific">Helicobacter cappadocius</name>
    <dbReference type="NCBI Taxonomy" id="3063998"/>
    <lineage>
        <taxon>Bacteria</taxon>
        <taxon>Pseudomonadati</taxon>
        <taxon>Campylobacterota</taxon>
        <taxon>Epsilonproteobacteria</taxon>
        <taxon>Campylobacterales</taxon>
        <taxon>Helicobacteraceae</taxon>
        <taxon>Helicobacter</taxon>
    </lineage>
</organism>
<evidence type="ECO:0000313" key="15">
    <source>
        <dbReference type="Proteomes" id="UP001240777"/>
    </source>
</evidence>
<keyword evidence="7" id="KW-0594">Phospholipid biosynthesis</keyword>
<keyword evidence="9" id="KW-1208">Phospholipid metabolism</keyword>
<gene>
    <name evidence="12" type="ORF">Q5I04_00120</name>
    <name evidence="13" type="ORF">Q5I06_00120</name>
</gene>
<evidence type="ECO:0000256" key="3">
    <source>
        <dbReference type="ARBA" id="ARBA00022793"/>
    </source>
</evidence>
<dbReference type="EMBL" id="JAUPEV010000001">
    <property type="protein sequence ID" value="MDO7252325.1"/>
    <property type="molecule type" value="Genomic_DNA"/>
</dbReference>
<evidence type="ECO:0000256" key="9">
    <source>
        <dbReference type="ARBA" id="ARBA00023264"/>
    </source>
</evidence>
<dbReference type="Proteomes" id="UP001240777">
    <property type="component" value="Unassembled WGS sequence"/>
</dbReference>
<accession>A0AA90T8V6</accession>
<keyword evidence="1" id="KW-1003">Cell membrane</keyword>
<keyword evidence="10" id="KW-0670">Pyruvate</keyword>
<evidence type="ECO:0000256" key="8">
    <source>
        <dbReference type="ARBA" id="ARBA00023239"/>
    </source>
</evidence>
<keyword evidence="11" id="KW-1133">Transmembrane helix</keyword>
<evidence type="ECO:0000313" key="12">
    <source>
        <dbReference type="EMBL" id="MDO7252325.1"/>
    </source>
</evidence>
<feature type="transmembrane region" description="Helical" evidence="11">
    <location>
        <begin position="15"/>
        <end position="48"/>
    </location>
</feature>
<keyword evidence="15" id="KW-1185">Reference proteome</keyword>
<dbReference type="GO" id="GO:0008654">
    <property type="term" value="P:phospholipid biosynthetic process"/>
    <property type="evidence" value="ECO:0007669"/>
    <property type="project" value="UniProtKB-KW"/>
</dbReference>
<dbReference type="GO" id="GO:0004609">
    <property type="term" value="F:phosphatidylserine decarboxylase activity"/>
    <property type="evidence" value="ECO:0007669"/>
    <property type="project" value="InterPro"/>
</dbReference>
<proteinExistence type="predicted"/>
<keyword evidence="2" id="KW-0444">Lipid biosynthesis</keyword>
<evidence type="ECO:0000256" key="2">
    <source>
        <dbReference type="ARBA" id="ARBA00022516"/>
    </source>
</evidence>
<dbReference type="Proteomes" id="UP001177258">
    <property type="component" value="Unassembled WGS sequence"/>
</dbReference>
<sequence length="203" mass="23526">MTSTQIISKEGYKGIFIIAIFAIIFLWLGWSLFIFLSFLCLILWIFAFRNPERLPEDKFNPILTAPIDGKIIEVFNKEGFICIVIDVDWLDVGILRAPIDVLEYDICKRNGLFLRFGEDELKNHLNTQIFFSSKEKYSFKIELYPEIFSSTTFYNKSAFSINDRIGFMKLGKLKLFFPAKFLDLKVNVGDKIKGGQTLIGYIK</sequence>
<evidence type="ECO:0008006" key="16">
    <source>
        <dbReference type="Google" id="ProtNLM"/>
    </source>
</evidence>
<reference evidence="12 14" key="3">
    <citation type="journal article" date="2024" name="Syst. Appl. Microbiol.">
        <title>Helicobacter cappadocius sp. nov., from lizards: The first psychrotrophic Helicobacter species.</title>
        <authorList>
            <person name="Aydin F."/>
            <person name="Tarhane S."/>
            <person name="Karakaya E."/>
            <person name="Abay S."/>
            <person name="Kayman T."/>
            <person name="Guran O."/>
            <person name="Bozkurt E."/>
            <person name="Uzum N."/>
            <person name="Avci A."/>
            <person name="Olgun K."/>
            <person name="Jablonski D."/>
            <person name="Guran C."/>
            <person name="Burcin Saticioglu I."/>
        </authorList>
    </citation>
    <scope>NUCLEOTIDE SEQUENCE [LARGE SCALE GENOMIC DNA]</scope>
    <source>
        <strain evidence="12">Faydin-H75</strain>
        <strain evidence="14">faydin-H76</strain>
    </source>
</reference>
<keyword evidence="3" id="KW-0210">Decarboxylase</keyword>
<keyword evidence="8" id="KW-0456">Lyase</keyword>
<keyword evidence="6" id="KW-0865">Zymogen</keyword>
<dbReference type="EMBL" id="JAUYZK010000001">
    <property type="protein sequence ID" value="MDP2538192.1"/>
    <property type="molecule type" value="Genomic_DNA"/>
</dbReference>
<evidence type="ECO:0000256" key="6">
    <source>
        <dbReference type="ARBA" id="ARBA00023145"/>
    </source>
</evidence>
<dbReference type="InterPro" id="IPR003817">
    <property type="entry name" value="PS_Dcarbxylase"/>
</dbReference>
<keyword evidence="5 11" id="KW-0472">Membrane</keyword>
<keyword evidence="4" id="KW-0443">Lipid metabolism</keyword>
<evidence type="ECO:0000313" key="14">
    <source>
        <dbReference type="Proteomes" id="UP001177258"/>
    </source>
</evidence>
<reference evidence="13 15" key="1">
    <citation type="submission" date="2023-07" db="EMBL/GenBank/DDBJ databases">
        <title>Unpublished Manusciprt.</title>
        <authorList>
            <person name="Aydin F."/>
            <person name="Tarhane S."/>
            <person name="Saticioglu I.B."/>
            <person name="Karakaya E."/>
            <person name="Abay S."/>
            <person name="Guran O."/>
            <person name="Bozkurt E."/>
            <person name="Uzum N."/>
            <person name="Olgun K."/>
            <person name="Jablonski D."/>
        </authorList>
    </citation>
    <scope>NUCLEOTIDE SEQUENCE</scope>
    <source>
        <strain evidence="15">faydin-H75</strain>
        <strain evidence="13">Faydin-H76</strain>
    </source>
</reference>
<evidence type="ECO:0000256" key="4">
    <source>
        <dbReference type="ARBA" id="ARBA00023098"/>
    </source>
</evidence>